<evidence type="ECO:0000313" key="9">
    <source>
        <dbReference type="Proteomes" id="UP000507222"/>
    </source>
</evidence>
<dbReference type="GO" id="GO:0043161">
    <property type="term" value="P:proteasome-mediated ubiquitin-dependent protein catabolic process"/>
    <property type="evidence" value="ECO:0007669"/>
    <property type="project" value="TreeGrafter"/>
</dbReference>
<proteinExistence type="predicted"/>
<dbReference type="AlphaFoldDB" id="A0A6J5VZA4"/>
<feature type="domain" description="RING-type" evidence="6">
    <location>
        <begin position="114"/>
        <end position="152"/>
    </location>
</feature>
<evidence type="ECO:0000259" key="7">
    <source>
        <dbReference type="PROSITE" id="PS50135"/>
    </source>
</evidence>
<dbReference type="Proteomes" id="UP000507222">
    <property type="component" value="Unassembled WGS sequence"/>
</dbReference>
<organism evidence="8 9">
    <name type="scientific">Prunus armeniaca</name>
    <name type="common">Apricot</name>
    <name type="synonym">Armeniaca vulgaris</name>
    <dbReference type="NCBI Taxonomy" id="36596"/>
    <lineage>
        <taxon>Eukaryota</taxon>
        <taxon>Viridiplantae</taxon>
        <taxon>Streptophyta</taxon>
        <taxon>Embryophyta</taxon>
        <taxon>Tracheophyta</taxon>
        <taxon>Spermatophyta</taxon>
        <taxon>Magnoliopsida</taxon>
        <taxon>eudicotyledons</taxon>
        <taxon>Gunneridae</taxon>
        <taxon>Pentapetalae</taxon>
        <taxon>rosids</taxon>
        <taxon>fabids</taxon>
        <taxon>Rosales</taxon>
        <taxon>Rosaceae</taxon>
        <taxon>Amygdaloideae</taxon>
        <taxon>Amygdaleae</taxon>
        <taxon>Prunus</taxon>
    </lineage>
</organism>
<keyword evidence="1" id="KW-0479">Metal-binding</keyword>
<dbReference type="Pfam" id="PF00569">
    <property type="entry name" value="ZZ"/>
    <property type="match status" value="1"/>
</dbReference>
<feature type="compositionally biased region" description="Acidic residues" evidence="5">
    <location>
        <begin position="453"/>
        <end position="462"/>
    </location>
</feature>
<evidence type="ECO:0000256" key="4">
    <source>
        <dbReference type="PROSITE-ProRule" id="PRU00228"/>
    </source>
</evidence>
<feature type="domain" description="RING-type" evidence="6">
    <location>
        <begin position="232"/>
        <end position="270"/>
    </location>
</feature>
<keyword evidence="2 4" id="KW-0863">Zinc-finger</keyword>
<dbReference type="SMART" id="SM00291">
    <property type="entry name" value="ZnF_ZZ"/>
    <property type="match status" value="1"/>
</dbReference>
<feature type="region of interest" description="Disordered" evidence="5">
    <location>
        <begin position="428"/>
        <end position="462"/>
    </location>
</feature>
<dbReference type="InterPro" id="IPR013083">
    <property type="entry name" value="Znf_RING/FYVE/PHD"/>
</dbReference>
<dbReference type="PROSITE" id="PS00518">
    <property type="entry name" value="ZF_RING_1"/>
    <property type="match status" value="1"/>
</dbReference>
<dbReference type="Gene3D" id="3.30.60.90">
    <property type="match status" value="1"/>
</dbReference>
<reference evidence="8 9" key="1">
    <citation type="submission" date="2020-05" db="EMBL/GenBank/DDBJ databases">
        <authorList>
            <person name="Campoy J."/>
            <person name="Schneeberger K."/>
            <person name="Spophaly S."/>
        </authorList>
    </citation>
    <scope>NUCLEOTIDE SEQUENCE [LARGE SCALE GENOMIC DNA]</scope>
    <source>
        <strain evidence="8">PruArmRojPasFocal</strain>
    </source>
</reference>
<dbReference type="GO" id="GO:0008270">
    <property type="term" value="F:zinc ion binding"/>
    <property type="evidence" value="ECO:0007669"/>
    <property type="project" value="UniProtKB-KW"/>
</dbReference>
<evidence type="ECO:0000259" key="6">
    <source>
        <dbReference type="PROSITE" id="PS50089"/>
    </source>
</evidence>
<dbReference type="InterPro" id="IPR027370">
    <property type="entry name" value="Znf-RING_euk"/>
</dbReference>
<dbReference type="EMBL" id="CAEKDK010000008">
    <property type="protein sequence ID" value="CAB4291268.1"/>
    <property type="molecule type" value="Genomic_DNA"/>
</dbReference>
<evidence type="ECO:0000313" key="8">
    <source>
        <dbReference type="EMBL" id="CAB4291268.1"/>
    </source>
</evidence>
<name>A0A6J5VZA4_PRUAR</name>
<dbReference type="SMART" id="SM00184">
    <property type="entry name" value="RING"/>
    <property type="match status" value="2"/>
</dbReference>
<dbReference type="SUPFAM" id="SSF57850">
    <property type="entry name" value="RING/U-box"/>
    <property type="match status" value="3"/>
</dbReference>
<evidence type="ECO:0000256" key="5">
    <source>
        <dbReference type="SAM" id="MobiDB-lite"/>
    </source>
</evidence>
<dbReference type="Gene3D" id="3.30.40.10">
    <property type="entry name" value="Zinc/RING finger domain, C3HC4 (zinc finger)"/>
    <property type="match status" value="2"/>
</dbReference>
<protein>
    <recommendedName>
        <fullName evidence="10">RING-type domain-containing protein</fullName>
    </recommendedName>
</protein>
<evidence type="ECO:0000256" key="1">
    <source>
        <dbReference type="ARBA" id="ARBA00022723"/>
    </source>
</evidence>
<feature type="domain" description="ZZ-type" evidence="7">
    <location>
        <begin position="337"/>
        <end position="401"/>
    </location>
</feature>
<dbReference type="InterPro" id="IPR017907">
    <property type="entry name" value="Znf_RING_CS"/>
</dbReference>
<dbReference type="InterPro" id="IPR001841">
    <property type="entry name" value="Znf_RING"/>
</dbReference>
<gene>
    <name evidence="8" type="ORF">CURHAP_LOCUS51533</name>
</gene>
<dbReference type="GO" id="GO:0061630">
    <property type="term" value="F:ubiquitin protein ligase activity"/>
    <property type="evidence" value="ECO:0007669"/>
    <property type="project" value="TreeGrafter"/>
</dbReference>
<keyword evidence="3" id="KW-0862">Zinc</keyword>
<dbReference type="PROSITE" id="PS50135">
    <property type="entry name" value="ZF_ZZ_2"/>
    <property type="match status" value="1"/>
</dbReference>
<accession>A0A6J5VZA4</accession>
<dbReference type="FunFam" id="3.30.60.90:FF:000014">
    <property type="entry name" value="E3 ubiquitin-protein ligase PRT1"/>
    <property type="match status" value="1"/>
</dbReference>
<evidence type="ECO:0008006" key="10">
    <source>
        <dbReference type="Google" id="ProtNLM"/>
    </source>
</evidence>
<dbReference type="PANTHER" id="PTHR15898:SF13">
    <property type="entry name" value="BIFUNCTIONAL APOPTOSIS REGULATOR"/>
    <property type="match status" value="1"/>
</dbReference>
<evidence type="ECO:0000256" key="2">
    <source>
        <dbReference type="ARBA" id="ARBA00022771"/>
    </source>
</evidence>
<dbReference type="Pfam" id="PF13923">
    <property type="entry name" value="zf-C3HC4_2"/>
    <property type="match status" value="1"/>
</dbReference>
<dbReference type="PANTHER" id="PTHR15898">
    <property type="entry name" value="BIFUNCTIONAL APOPTOSIS REGULATOR"/>
    <property type="match status" value="1"/>
</dbReference>
<dbReference type="InterPro" id="IPR043145">
    <property type="entry name" value="Znf_ZZ_sf"/>
</dbReference>
<sequence>MKLYTTVVCKNFDNIAQLIIATSITIRCGVIDKLSPPTDELPDASMADVRNPLKALCGKGQAELQMEINPTIQVWGHLVGFAALATKSIQWTTIKFHSALNRRKSPIPSSAAFVCKDLLYKPIVLSCGHVSCFWCVHRSMSSLGQSQCPLCRHEYNHFPTICQMLHFCYSRSTLLPIREGNCKFLNNGTAGPKQTHGGDYEGIGNVADEEKNSLLNTDSGSGDRISVADAICAACKQLSFHPVVLNCGHVYCESCIVKPDEQMLRCNVCQSSHPSGFPKVCLVLGHFLEEQFPKEYALRRAAVQLKQADSKHENPNACATKADTQRKKLSPWSDQVHIRFGCDSCGMFPIIGDRYNCLDCFEKKGFDLCSHCYNTNSKLPGRFNQQHTPEHRFKLVRKDSIRNQLKLVIGDIDDISLALIIASISSEGTISPDAPADAENRSAAHAPSTSSGDEQDESLTSD</sequence>
<evidence type="ECO:0000256" key="3">
    <source>
        <dbReference type="ARBA" id="ARBA00022833"/>
    </source>
</evidence>
<dbReference type="InterPro" id="IPR000433">
    <property type="entry name" value="Znf_ZZ"/>
</dbReference>
<dbReference type="Pfam" id="PF13445">
    <property type="entry name" value="zf-RING_UBOX"/>
    <property type="match status" value="1"/>
</dbReference>
<dbReference type="PROSITE" id="PS50089">
    <property type="entry name" value="ZF_RING_2"/>
    <property type="match status" value="2"/>
</dbReference>